<evidence type="ECO:0000313" key="1">
    <source>
        <dbReference type="EMBL" id="DAE17994.1"/>
    </source>
</evidence>
<sequence length="56" mass="6713">MLNVLKAIISGKRGQEVYDLLSDEEKVKLNEYAKLYGVNRRQRREIERNAKKRVHR</sequence>
<name>A0A8S5QGA5_9CAUD</name>
<organism evidence="1">
    <name type="scientific">Siphoviridae sp. ctr8v12</name>
    <dbReference type="NCBI Taxonomy" id="2825685"/>
    <lineage>
        <taxon>Viruses</taxon>
        <taxon>Duplodnaviria</taxon>
        <taxon>Heunggongvirae</taxon>
        <taxon>Uroviricota</taxon>
        <taxon>Caudoviricetes</taxon>
    </lineage>
</organism>
<proteinExistence type="predicted"/>
<protein>
    <submittedName>
        <fullName evidence="1">Uncharacterized protein</fullName>
    </submittedName>
</protein>
<dbReference type="EMBL" id="BK015649">
    <property type="protein sequence ID" value="DAE17994.1"/>
    <property type="molecule type" value="Genomic_DNA"/>
</dbReference>
<accession>A0A8S5QGA5</accession>
<reference evidence="1" key="1">
    <citation type="journal article" date="2021" name="Proc. Natl. Acad. Sci. U.S.A.">
        <title>A Catalog of Tens of Thousands of Viruses from Human Metagenomes Reveals Hidden Associations with Chronic Diseases.</title>
        <authorList>
            <person name="Tisza M.J."/>
            <person name="Buck C.B."/>
        </authorList>
    </citation>
    <scope>NUCLEOTIDE SEQUENCE</scope>
    <source>
        <strain evidence="1">Ctr8v12</strain>
    </source>
</reference>